<keyword evidence="2" id="KW-1185">Reference proteome</keyword>
<sequence>MKGMFKKLLSKLGIGSANINLMLHHSQVRLGETISGEFFIEGGAVEQYINKIDVELRLTLNHNGQVQTKTVATIPVASAFVIQAGEKKVLPFTYELPKSLPISGHSVHYTFVTRLDIAGGVDHLDEDAVRILPPLPLEKIFVAFEKLGFREKATSGKLKPYGQEFEWFPTEQFKNIVQEIEFFASLEEEGVRLLLEVDVYAGVFGLQEKELKREFFFLYTELNDISTLADNLRAMIQEMIEQPYQYTASSYMAHHSHIPHSHGRGHSMMGAIGGFAVGLFAGMLVEELVDDVVEEALGFEEEIEEEGAGFFDDFFGGEDEEF</sequence>
<reference evidence="2" key="1">
    <citation type="submission" date="2016-10" db="EMBL/GenBank/DDBJ databases">
        <authorList>
            <person name="Varghese N."/>
            <person name="Submissions S."/>
        </authorList>
    </citation>
    <scope>NUCLEOTIDE SEQUENCE [LARGE SCALE GENOMIC DNA]</scope>
    <source>
        <strain evidence="2">K1</strain>
    </source>
</reference>
<dbReference type="PANTHER" id="PTHR40053">
    <property type="entry name" value="SPORULATION-CONTROL PROTEIN SPO0M"/>
    <property type="match status" value="1"/>
</dbReference>
<dbReference type="AlphaFoldDB" id="A0A1I0SUB9"/>
<dbReference type="EMBL" id="FOJQ01000007">
    <property type="protein sequence ID" value="SFA43023.1"/>
    <property type="molecule type" value="Genomic_DNA"/>
</dbReference>
<protein>
    <submittedName>
        <fullName evidence="1">Sporulation-control protein</fullName>
    </submittedName>
</protein>
<gene>
    <name evidence="1" type="ORF">SAMN05216169_10072</name>
</gene>
<accession>A0A1I0SUB9</accession>
<dbReference type="Pfam" id="PF07070">
    <property type="entry name" value="Spo0M"/>
    <property type="match status" value="1"/>
</dbReference>
<dbReference type="STRING" id="150248.SAMN05216169_10072"/>
<evidence type="ECO:0000313" key="1">
    <source>
        <dbReference type="EMBL" id="SFA43023.1"/>
    </source>
</evidence>
<organism evidence="1 2">
    <name type="scientific">Anoxybacillus pushchinoensis</name>
    <dbReference type="NCBI Taxonomy" id="150248"/>
    <lineage>
        <taxon>Bacteria</taxon>
        <taxon>Bacillati</taxon>
        <taxon>Bacillota</taxon>
        <taxon>Bacilli</taxon>
        <taxon>Bacillales</taxon>
        <taxon>Anoxybacillaceae</taxon>
        <taxon>Anoxybacillus</taxon>
    </lineage>
</organism>
<proteinExistence type="predicted"/>
<name>A0A1I0SUB9_9BACL</name>
<dbReference type="PANTHER" id="PTHR40053:SF1">
    <property type="entry name" value="SPORULATION-CONTROL PROTEIN SPO0M"/>
    <property type="match status" value="1"/>
</dbReference>
<dbReference type="InterPro" id="IPR009776">
    <property type="entry name" value="Spore_0_M"/>
</dbReference>
<evidence type="ECO:0000313" key="2">
    <source>
        <dbReference type="Proteomes" id="UP000198979"/>
    </source>
</evidence>
<dbReference type="Proteomes" id="UP000198979">
    <property type="component" value="Unassembled WGS sequence"/>
</dbReference>